<sequence>MRAFALAVLLLVIPCFSSAEEPQVVKSGTGDAIEFPGHLTRVLANHHHSPGKTAILELTLPPRTFGAPPHVHTNEDEHFYVLDGAVDFLDREEVVRASAGDLVVLPRGYVHGFWNDTDEPARMLLIISPGEFSDFFDEVVAEIRKKNANNPQAIGGLLVEAAAKRGVEIHFDKVPASAVHLLPK</sequence>
<evidence type="ECO:0000313" key="3">
    <source>
        <dbReference type="EMBL" id="NNF08122.1"/>
    </source>
</evidence>
<feature type="chain" id="PRO_5030612058" evidence="1">
    <location>
        <begin position="20"/>
        <end position="184"/>
    </location>
</feature>
<gene>
    <name evidence="3" type="ORF">HKN21_15265</name>
</gene>
<dbReference type="InterPro" id="IPR053146">
    <property type="entry name" value="QDO-like"/>
</dbReference>
<dbReference type="PANTHER" id="PTHR36440">
    <property type="entry name" value="PUTATIVE (AFU_ORTHOLOGUE AFUA_8G07350)-RELATED"/>
    <property type="match status" value="1"/>
</dbReference>
<reference evidence="3 4" key="1">
    <citation type="submission" date="2020-03" db="EMBL/GenBank/DDBJ databases">
        <title>Metabolic flexibility allows generalist bacteria to become dominant in a frequently disturbed ecosystem.</title>
        <authorList>
            <person name="Chen Y.-J."/>
            <person name="Leung P.M."/>
            <person name="Bay S.K."/>
            <person name="Hugenholtz P."/>
            <person name="Kessler A.J."/>
            <person name="Shelley G."/>
            <person name="Waite D.W."/>
            <person name="Cook P.L."/>
            <person name="Greening C."/>
        </authorList>
    </citation>
    <scope>NUCLEOTIDE SEQUENCE [LARGE SCALE GENOMIC DNA]</scope>
    <source>
        <strain evidence="3">SS_bin_28</strain>
    </source>
</reference>
<feature type="signal peptide" evidence="1">
    <location>
        <begin position="1"/>
        <end position="19"/>
    </location>
</feature>
<dbReference type="InterPro" id="IPR014710">
    <property type="entry name" value="RmlC-like_jellyroll"/>
</dbReference>
<dbReference type="AlphaFoldDB" id="A0A7Y2H3R9"/>
<comment type="caution">
    <text evidence="3">The sequence shown here is derived from an EMBL/GenBank/DDBJ whole genome shotgun (WGS) entry which is preliminary data.</text>
</comment>
<dbReference type="Gene3D" id="2.60.120.10">
    <property type="entry name" value="Jelly Rolls"/>
    <property type="match status" value="1"/>
</dbReference>
<dbReference type="SUPFAM" id="SSF51182">
    <property type="entry name" value="RmlC-like cupins"/>
    <property type="match status" value="1"/>
</dbReference>
<accession>A0A7Y2H3R9</accession>
<evidence type="ECO:0000259" key="2">
    <source>
        <dbReference type="Pfam" id="PF07883"/>
    </source>
</evidence>
<dbReference type="Pfam" id="PF07883">
    <property type="entry name" value="Cupin_2"/>
    <property type="match status" value="1"/>
</dbReference>
<name>A0A7Y2H3R9_UNCEI</name>
<dbReference type="InterPro" id="IPR013096">
    <property type="entry name" value="Cupin_2"/>
</dbReference>
<evidence type="ECO:0000256" key="1">
    <source>
        <dbReference type="SAM" id="SignalP"/>
    </source>
</evidence>
<dbReference type="InterPro" id="IPR011051">
    <property type="entry name" value="RmlC_Cupin_sf"/>
</dbReference>
<protein>
    <submittedName>
        <fullName evidence="3">Cupin domain-containing protein</fullName>
    </submittedName>
</protein>
<evidence type="ECO:0000313" key="4">
    <source>
        <dbReference type="Proteomes" id="UP000547674"/>
    </source>
</evidence>
<feature type="domain" description="Cupin type-2" evidence="2">
    <location>
        <begin position="58"/>
        <end position="126"/>
    </location>
</feature>
<keyword evidence="1" id="KW-0732">Signal</keyword>
<organism evidence="3 4">
    <name type="scientific">Eiseniibacteriota bacterium</name>
    <dbReference type="NCBI Taxonomy" id="2212470"/>
    <lineage>
        <taxon>Bacteria</taxon>
        <taxon>Candidatus Eiseniibacteriota</taxon>
    </lineage>
</organism>
<dbReference type="EMBL" id="JABDJR010000618">
    <property type="protein sequence ID" value="NNF08122.1"/>
    <property type="molecule type" value="Genomic_DNA"/>
</dbReference>
<dbReference type="Proteomes" id="UP000547674">
    <property type="component" value="Unassembled WGS sequence"/>
</dbReference>
<proteinExistence type="predicted"/>
<dbReference type="PANTHER" id="PTHR36440:SF1">
    <property type="entry name" value="PUTATIVE (AFU_ORTHOLOGUE AFUA_8G07350)-RELATED"/>
    <property type="match status" value="1"/>
</dbReference>